<keyword evidence="6" id="KW-1185">Reference proteome</keyword>
<dbReference type="SUPFAM" id="SSF53822">
    <property type="entry name" value="Periplasmic binding protein-like I"/>
    <property type="match status" value="1"/>
</dbReference>
<keyword evidence="2" id="KW-0238">DNA-binding</keyword>
<dbReference type="Pfam" id="PF00356">
    <property type="entry name" value="LacI"/>
    <property type="match status" value="1"/>
</dbReference>
<dbReference type="Gene3D" id="3.40.50.2300">
    <property type="match status" value="2"/>
</dbReference>
<dbReference type="GO" id="GO:0000976">
    <property type="term" value="F:transcription cis-regulatory region binding"/>
    <property type="evidence" value="ECO:0007669"/>
    <property type="project" value="TreeGrafter"/>
</dbReference>
<reference evidence="6" key="1">
    <citation type="submission" date="2016-10" db="EMBL/GenBank/DDBJ databases">
        <authorList>
            <person name="Varghese N."/>
            <person name="Submissions S."/>
        </authorList>
    </citation>
    <scope>NUCLEOTIDE SEQUENCE [LARGE SCALE GENOMIC DNA]</scope>
    <source>
        <strain evidence="6">XBD2006</strain>
    </source>
</reference>
<accession>A0A1G5AG16</accession>
<proteinExistence type="predicted"/>
<dbReference type="PANTHER" id="PTHR30146:SF109">
    <property type="entry name" value="HTH-TYPE TRANSCRIPTIONAL REGULATOR GALS"/>
    <property type="match status" value="1"/>
</dbReference>
<dbReference type="Gene3D" id="1.10.260.40">
    <property type="entry name" value="lambda repressor-like DNA-binding domains"/>
    <property type="match status" value="1"/>
</dbReference>
<sequence>MRPKQKVKLKDIADSLGVSVVTVSNSLAGRPGVSAEMRTKIKECAAKMGLDYSKYGKTTPKKVENPELIGKTISVIVSDRYIYIGASFYWEMYQKVAYAVSENECFTSLSMVKDYDDDEILPPVTDADGVIIIGPIKEKFLNRLLAAVKVPVVFMDQQIETGNYTSVLSGNYYGMYRATKELVKAGHKEIGFVGALDYSRNIIDRYYGYKKCMRENGLKVNREWLLPDRSGNDETPMIELPKKLPTAFACSSDFSAGLLYEALKKQGKRVPEDISIVGYDNYLLNSDLEGKLTTYNVDLVKMARLTVEQVINEIEDPSLAGTIFEVDSNVVKRTSIKELRDNNAE</sequence>
<dbReference type="CDD" id="cd19974">
    <property type="entry name" value="PBP1_LacI-like"/>
    <property type="match status" value="1"/>
</dbReference>
<dbReference type="EMBL" id="FMUR01000003">
    <property type="protein sequence ID" value="SCX76804.1"/>
    <property type="molecule type" value="Genomic_DNA"/>
</dbReference>
<dbReference type="Proteomes" id="UP000183047">
    <property type="component" value="Unassembled WGS sequence"/>
</dbReference>
<dbReference type="InterPro" id="IPR000843">
    <property type="entry name" value="HTH_LacI"/>
</dbReference>
<keyword evidence="3" id="KW-0804">Transcription</keyword>
<dbReference type="RefSeq" id="WP_026655283.1">
    <property type="nucleotide sequence ID" value="NZ_FMUR01000003.1"/>
</dbReference>
<feature type="domain" description="HTH lacI-type" evidence="4">
    <location>
        <begin position="7"/>
        <end position="49"/>
    </location>
</feature>
<dbReference type="SMART" id="SM00354">
    <property type="entry name" value="HTH_LACI"/>
    <property type="match status" value="1"/>
</dbReference>
<evidence type="ECO:0000256" key="2">
    <source>
        <dbReference type="ARBA" id="ARBA00023125"/>
    </source>
</evidence>
<dbReference type="Pfam" id="PF13377">
    <property type="entry name" value="Peripla_BP_3"/>
    <property type="match status" value="1"/>
</dbReference>
<organism evidence="5 6">
    <name type="scientific">Butyrivibrio hungatei</name>
    <dbReference type="NCBI Taxonomy" id="185008"/>
    <lineage>
        <taxon>Bacteria</taxon>
        <taxon>Bacillati</taxon>
        <taxon>Bacillota</taxon>
        <taxon>Clostridia</taxon>
        <taxon>Lachnospirales</taxon>
        <taxon>Lachnospiraceae</taxon>
        <taxon>Butyrivibrio</taxon>
    </lineage>
</organism>
<keyword evidence="1" id="KW-0805">Transcription regulation</keyword>
<evidence type="ECO:0000256" key="3">
    <source>
        <dbReference type="ARBA" id="ARBA00023163"/>
    </source>
</evidence>
<evidence type="ECO:0000256" key="1">
    <source>
        <dbReference type="ARBA" id="ARBA00023015"/>
    </source>
</evidence>
<evidence type="ECO:0000259" key="4">
    <source>
        <dbReference type="PROSITE" id="PS50932"/>
    </source>
</evidence>
<dbReference type="OrthoDB" id="2026446at2"/>
<dbReference type="PROSITE" id="PS50932">
    <property type="entry name" value="HTH_LACI_2"/>
    <property type="match status" value="1"/>
</dbReference>
<evidence type="ECO:0000313" key="5">
    <source>
        <dbReference type="EMBL" id="SCX76804.1"/>
    </source>
</evidence>
<evidence type="ECO:0000313" key="6">
    <source>
        <dbReference type="Proteomes" id="UP000183047"/>
    </source>
</evidence>
<dbReference type="InterPro" id="IPR010982">
    <property type="entry name" value="Lambda_DNA-bd_dom_sf"/>
</dbReference>
<dbReference type="InterPro" id="IPR028082">
    <property type="entry name" value="Peripla_BP_I"/>
</dbReference>
<name>A0A1G5AG16_9FIRM</name>
<dbReference type="GO" id="GO:0003700">
    <property type="term" value="F:DNA-binding transcription factor activity"/>
    <property type="evidence" value="ECO:0007669"/>
    <property type="project" value="TreeGrafter"/>
</dbReference>
<protein>
    <submittedName>
        <fullName evidence="5">Transcriptional regulator, LacI family</fullName>
    </submittedName>
</protein>
<dbReference type="SUPFAM" id="SSF47413">
    <property type="entry name" value="lambda repressor-like DNA-binding domains"/>
    <property type="match status" value="1"/>
</dbReference>
<dbReference type="CDD" id="cd01392">
    <property type="entry name" value="HTH_LacI"/>
    <property type="match status" value="1"/>
</dbReference>
<dbReference type="AlphaFoldDB" id="A0A1G5AG16"/>
<dbReference type="InterPro" id="IPR046335">
    <property type="entry name" value="LacI/GalR-like_sensor"/>
</dbReference>
<dbReference type="PANTHER" id="PTHR30146">
    <property type="entry name" value="LACI-RELATED TRANSCRIPTIONAL REPRESSOR"/>
    <property type="match status" value="1"/>
</dbReference>
<gene>
    <name evidence="5" type="ORF">SAMN02910451_00216</name>
</gene>